<dbReference type="AlphaFoldDB" id="A0A443SIY4"/>
<keyword evidence="3" id="KW-1133">Transmembrane helix</keyword>
<dbReference type="OrthoDB" id="10044229at2759"/>
<protein>
    <submittedName>
        <fullName evidence="4">Putative insulin-like peptide 7</fullName>
    </submittedName>
</protein>
<evidence type="ECO:0000256" key="1">
    <source>
        <dbReference type="ARBA" id="ARBA00022685"/>
    </source>
</evidence>
<keyword evidence="2" id="KW-0732">Signal</keyword>
<feature type="transmembrane region" description="Helical" evidence="3">
    <location>
        <begin position="7"/>
        <end position="25"/>
    </location>
</feature>
<dbReference type="SUPFAM" id="SSF56994">
    <property type="entry name" value="Insulin-like"/>
    <property type="match status" value="1"/>
</dbReference>
<dbReference type="VEuPathDB" id="VectorBase:LDEU004588"/>
<evidence type="ECO:0000256" key="3">
    <source>
        <dbReference type="SAM" id="Phobius"/>
    </source>
</evidence>
<evidence type="ECO:0000313" key="4">
    <source>
        <dbReference type="EMBL" id="RWS27452.1"/>
    </source>
</evidence>
<name>A0A443SIY4_9ACAR</name>
<dbReference type="Gene3D" id="1.10.100.10">
    <property type="entry name" value="Insulin-like"/>
    <property type="match status" value="1"/>
</dbReference>
<comment type="caution">
    <text evidence="4">The sequence shown here is derived from an EMBL/GenBank/DDBJ whole genome shotgun (WGS) entry which is preliminary data.</text>
</comment>
<accession>A0A443SIY4</accession>
<evidence type="ECO:0000256" key="2">
    <source>
        <dbReference type="ARBA" id="ARBA00022729"/>
    </source>
</evidence>
<keyword evidence="1" id="KW-0165">Cleavage on pair of basic residues</keyword>
<reference evidence="4 5" key="1">
    <citation type="journal article" date="2018" name="Gigascience">
        <title>Genomes of trombidid mites reveal novel predicted allergens and laterally-transferred genes associated with secondary metabolism.</title>
        <authorList>
            <person name="Dong X."/>
            <person name="Chaisiri K."/>
            <person name="Xia D."/>
            <person name="Armstrong S.D."/>
            <person name="Fang Y."/>
            <person name="Donnelly M.J."/>
            <person name="Kadowaki T."/>
            <person name="McGarry J.W."/>
            <person name="Darby A.C."/>
            <person name="Makepeace B.L."/>
        </authorList>
    </citation>
    <scope>NUCLEOTIDE SEQUENCE [LARGE SCALE GENOMIC DNA]</scope>
    <source>
        <strain evidence="4">UoL-UT</strain>
    </source>
</reference>
<sequence>MRRKTVIYSVLNTMIVVRILFSLLLTNKCSIYCSDVDADVWNDVFNERSDKEWKDVWHSEKHRRCYQDLESHMKWVCLKDIYKVRSRRNDDIGQISDSKSGTIVTRFRIESDFLNQTPFNMFTGKSRRKRRGIMDECCVATTGCSWEEYAEYCTHNNRVRL</sequence>
<dbReference type="InterPro" id="IPR036438">
    <property type="entry name" value="Insulin-like_sf"/>
</dbReference>
<keyword evidence="5" id="KW-1185">Reference proteome</keyword>
<proteinExistence type="predicted"/>
<evidence type="ECO:0000313" key="5">
    <source>
        <dbReference type="Proteomes" id="UP000288716"/>
    </source>
</evidence>
<dbReference type="STRING" id="299467.A0A443SIY4"/>
<gene>
    <name evidence="4" type="ORF">B4U80_06272</name>
</gene>
<keyword evidence="3" id="KW-0472">Membrane</keyword>
<organism evidence="4 5">
    <name type="scientific">Leptotrombidium deliense</name>
    <dbReference type="NCBI Taxonomy" id="299467"/>
    <lineage>
        <taxon>Eukaryota</taxon>
        <taxon>Metazoa</taxon>
        <taxon>Ecdysozoa</taxon>
        <taxon>Arthropoda</taxon>
        <taxon>Chelicerata</taxon>
        <taxon>Arachnida</taxon>
        <taxon>Acari</taxon>
        <taxon>Acariformes</taxon>
        <taxon>Trombidiformes</taxon>
        <taxon>Prostigmata</taxon>
        <taxon>Anystina</taxon>
        <taxon>Parasitengona</taxon>
        <taxon>Trombiculoidea</taxon>
        <taxon>Trombiculidae</taxon>
        <taxon>Leptotrombidium</taxon>
    </lineage>
</organism>
<dbReference type="EMBL" id="NCKV01002005">
    <property type="protein sequence ID" value="RWS27452.1"/>
    <property type="molecule type" value="Genomic_DNA"/>
</dbReference>
<keyword evidence="3" id="KW-0812">Transmembrane</keyword>
<dbReference type="Proteomes" id="UP000288716">
    <property type="component" value="Unassembled WGS sequence"/>
</dbReference>